<evidence type="ECO:0000259" key="1">
    <source>
        <dbReference type="Pfam" id="PF08906"/>
    </source>
</evidence>
<evidence type="ECO:0000313" key="3">
    <source>
        <dbReference type="Proteomes" id="UP001596138"/>
    </source>
</evidence>
<dbReference type="EMBL" id="JBHSTI010000008">
    <property type="protein sequence ID" value="MFC6237736.1"/>
    <property type="molecule type" value="Genomic_DNA"/>
</dbReference>
<dbReference type="Pfam" id="PF08906">
    <property type="entry name" value="T6SS_Tdi1_C"/>
    <property type="match status" value="1"/>
</dbReference>
<reference evidence="3" key="1">
    <citation type="journal article" date="2019" name="Int. J. Syst. Evol. Microbiol.">
        <title>The Global Catalogue of Microorganisms (GCM) 10K type strain sequencing project: providing services to taxonomists for standard genome sequencing and annotation.</title>
        <authorList>
            <consortium name="The Broad Institute Genomics Platform"/>
            <consortium name="The Broad Institute Genome Sequencing Center for Infectious Disease"/>
            <person name="Wu L."/>
            <person name="Ma J."/>
        </authorList>
    </citation>
    <scope>NUCLEOTIDE SEQUENCE [LARGE SCALE GENOMIC DNA]</scope>
    <source>
        <strain evidence="3">CGMCC 4.7317</strain>
    </source>
</reference>
<name>A0ABW1SZP6_9ACTN</name>
<accession>A0ABW1SZP6</accession>
<dbReference type="InterPro" id="IPR015002">
    <property type="entry name" value="T6SS_Tdi1_C"/>
</dbReference>
<proteinExistence type="predicted"/>
<gene>
    <name evidence="2" type="ORF">ACFQGU_07585</name>
</gene>
<feature type="domain" description="T6SS immunity protein Tdi1 C-terminal" evidence="1">
    <location>
        <begin position="77"/>
        <end position="134"/>
    </location>
</feature>
<keyword evidence="3" id="KW-1185">Reference proteome</keyword>
<sequence>MDVIRRFSPEAYARALESWAWTDLFGKEPRFCSPFGDVFLEGVDGWWFLDTLEGTLTRRWDTAEACHAELNTVTGQEQYLLVGLAEAAEAAGVVPGEDEVYSFTRPPVLGGEMEPANIELLDFIVSVNLLGQIHEQVKDLPPGAHVASLQLHD</sequence>
<comment type="caution">
    <text evidence="2">The sequence shown here is derived from an EMBL/GenBank/DDBJ whole genome shotgun (WGS) entry which is preliminary data.</text>
</comment>
<evidence type="ECO:0000313" key="2">
    <source>
        <dbReference type="EMBL" id="MFC6237736.1"/>
    </source>
</evidence>
<dbReference type="Proteomes" id="UP001596138">
    <property type="component" value="Unassembled WGS sequence"/>
</dbReference>
<protein>
    <submittedName>
        <fullName evidence="2">T6SS immunity protein Tdi1 domain-containing protein</fullName>
    </submittedName>
</protein>
<dbReference type="RefSeq" id="WP_386765310.1">
    <property type="nucleotide sequence ID" value="NZ_JBHSTI010000008.1"/>
</dbReference>
<organism evidence="2 3">
    <name type="scientific">Longivirga aurantiaca</name>
    <dbReference type="NCBI Taxonomy" id="1837743"/>
    <lineage>
        <taxon>Bacteria</taxon>
        <taxon>Bacillati</taxon>
        <taxon>Actinomycetota</taxon>
        <taxon>Actinomycetes</taxon>
        <taxon>Sporichthyales</taxon>
        <taxon>Sporichthyaceae</taxon>
        <taxon>Longivirga</taxon>
    </lineage>
</organism>